<organism evidence="1 2">
    <name type="scientific">Raphanus sativus</name>
    <name type="common">Radish</name>
    <name type="synonym">Raphanus raphanistrum var. sativus</name>
    <dbReference type="NCBI Taxonomy" id="3726"/>
    <lineage>
        <taxon>Eukaryota</taxon>
        <taxon>Viridiplantae</taxon>
        <taxon>Streptophyta</taxon>
        <taxon>Embryophyta</taxon>
        <taxon>Tracheophyta</taxon>
        <taxon>Spermatophyta</taxon>
        <taxon>Magnoliopsida</taxon>
        <taxon>eudicotyledons</taxon>
        <taxon>Gunneridae</taxon>
        <taxon>Pentapetalae</taxon>
        <taxon>rosids</taxon>
        <taxon>malvids</taxon>
        <taxon>Brassicales</taxon>
        <taxon>Brassicaceae</taxon>
        <taxon>Brassiceae</taxon>
        <taxon>Raphanus</taxon>
    </lineage>
</organism>
<name>A0A6J0LFF6_RAPSA</name>
<gene>
    <name evidence="2" type="primary">LOC108829694</name>
</gene>
<dbReference type="GeneID" id="108829694"/>
<dbReference type="Proteomes" id="UP000504610">
    <property type="component" value="Chromosome 7"/>
</dbReference>
<evidence type="ECO:0000313" key="1">
    <source>
        <dbReference type="Proteomes" id="UP000504610"/>
    </source>
</evidence>
<dbReference type="InterPro" id="IPR026960">
    <property type="entry name" value="RVT-Znf"/>
</dbReference>
<accession>A0A6J0LFF6</accession>
<dbReference type="OrthoDB" id="1103534at2759"/>
<dbReference type="AlphaFoldDB" id="A0A6J0LFF6"/>
<evidence type="ECO:0000313" key="2">
    <source>
        <dbReference type="RefSeq" id="XP_018458802.1"/>
    </source>
</evidence>
<keyword evidence="1" id="KW-1185">Reference proteome</keyword>
<dbReference type="Pfam" id="PF13966">
    <property type="entry name" value="zf-RVT"/>
    <property type="match status" value="1"/>
</dbReference>
<dbReference type="KEGG" id="rsz:108829694"/>
<dbReference type="RefSeq" id="XP_018458802.1">
    <property type="nucleotide sequence ID" value="XM_018603300.1"/>
</dbReference>
<sequence length="140" mass="16612">MDRVVKWSHGSDTICVLCNKAPESRNHLFFECDTSAQVWEYVVKGILKHEFTTIWSEIIHIISDKKREKMSLYCIRYAFQAVLYAIWRERNQIKHGEKMIPISTLKRVIEKGIRNKFSLVCKKRAKGMGELLQFWFSTRI</sequence>
<protein>
    <submittedName>
        <fullName evidence="2">Uncharacterized protein LOC108829694</fullName>
    </submittedName>
</protein>
<reference evidence="1" key="1">
    <citation type="journal article" date="2019" name="Database">
        <title>The radish genome database (RadishGD): an integrated information resource for radish genomics.</title>
        <authorList>
            <person name="Yu H.J."/>
            <person name="Baek S."/>
            <person name="Lee Y.J."/>
            <person name="Cho A."/>
            <person name="Mun J.H."/>
        </authorList>
    </citation>
    <scope>NUCLEOTIDE SEQUENCE [LARGE SCALE GENOMIC DNA]</scope>
    <source>
        <strain evidence="1">cv. WK10039</strain>
    </source>
</reference>
<reference evidence="2" key="2">
    <citation type="submission" date="2025-08" db="UniProtKB">
        <authorList>
            <consortium name="RefSeq"/>
        </authorList>
    </citation>
    <scope>IDENTIFICATION</scope>
    <source>
        <tissue evidence="2">Leaf</tissue>
    </source>
</reference>
<proteinExistence type="predicted"/>